<sequence length="294" mass="34747">MPTNGVSEWVFPVLDSIYNQGCKNTDFEVVLTDNGNNEKFKQDIKLYIKKYQNLQYFETSALPFLNEIESYKRANGELIKFVNHRTKFLPGALELLIRYAKNNIYKKPITYFSNGGLKLEDKEKYFSTFDEFVSNLSYWSSWSTGMTIWKEDFEKLPKDMSGFNELFPHTDVLFSEKYRCNYVINDTVIFDEIPQGKKPKGAYDLFYAFGVEYPSIILKLYRNGCISVKTYQKVTQDNLFFVAELYFKYFIKKEYCSYDLSGLNDMYCVFYRKHDLKNALIKVIGNKLKRKIKM</sequence>
<dbReference type="Gene3D" id="3.90.550.10">
    <property type="entry name" value="Spore Coat Polysaccharide Biosynthesis Protein SpsA, Chain A"/>
    <property type="match status" value="1"/>
</dbReference>
<evidence type="ECO:0000313" key="1">
    <source>
        <dbReference type="EMBL" id="VUX20105.1"/>
    </source>
</evidence>
<dbReference type="EMBL" id="CABHNB010000043">
    <property type="protein sequence ID" value="VUX20105.1"/>
    <property type="molecule type" value="Genomic_DNA"/>
</dbReference>
<proteinExistence type="predicted"/>
<dbReference type="CDD" id="cd00761">
    <property type="entry name" value="Glyco_tranf_GTA_type"/>
    <property type="match status" value="1"/>
</dbReference>
<protein>
    <recommendedName>
        <fullName evidence="3">Glycosyltransferase</fullName>
    </recommendedName>
</protein>
<keyword evidence="2" id="KW-1185">Reference proteome</keyword>
<dbReference type="Proteomes" id="UP000409147">
    <property type="component" value="Unassembled WGS sequence"/>
</dbReference>
<dbReference type="InterPro" id="IPR029044">
    <property type="entry name" value="Nucleotide-diphossugar_trans"/>
</dbReference>
<gene>
    <name evidence="1" type="ORF">ROSSTS7063_03069</name>
</gene>
<accession>A0A564UKK0</accession>
<dbReference type="AlphaFoldDB" id="A0A564UKK0"/>
<evidence type="ECO:0008006" key="3">
    <source>
        <dbReference type="Google" id="ProtNLM"/>
    </source>
</evidence>
<dbReference type="SUPFAM" id="SSF53448">
    <property type="entry name" value="Nucleotide-diphospho-sugar transferases"/>
    <property type="match status" value="1"/>
</dbReference>
<organism evidence="1 2">
    <name type="scientific">Blautia obeum</name>
    <dbReference type="NCBI Taxonomy" id="40520"/>
    <lineage>
        <taxon>Bacteria</taxon>
        <taxon>Bacillati</taxon>
        <taxon>Bacillota</taxon>
        <taxon>Clostridia</taxon>
        <taxon>Lachnospirales</taxon>
        <taxon>Lachnospiraceae</taxon>
        <taxon>Blautia</taxon>
    </lineage>
</organism>
<reference evidence="1 2" key="1">
    <citation type="submission" date="2019-07" db="EMBL/GenBank/DDBJ databases">
        <authorList>
            <person name="Hibberd C M."/>
            <person name="Gehrig L. J."/>
            <person name="Chang H.-W."/>
            <person name="Venkatesh S."/>
        </authorList>
    </citation>
    <scope>NUCLEOTIDE SEQUENCE [LARGE SCALE GENOMIC DNA]</scope>
    <source>
        <strain evidence="1">Ruminococcus_obeum_SSTS_Bg7063</strain>
    </source>
</reference>
<name>A0A564UKK0_9FIRM</name>
<evidence type="ECO:0000313" key="2">
    <source>
        <dbReference type="Proteomes" id="UP000409147"/>
    </source>
</evidence>